<dbReference type="InterPro" id="IPR037523">
    <property type="entry name" value="VOC_core"/>
</dbReference>
<dbReference type="Proteomes" id="UP001596548">
    <property type="component" value="Unassembled WGS sequence"/>
</dbReference>
<dbReference type="PROSITE" id="PS51819">
    <property type="entry name" value="VOC"/>
    <property type="match status" value="1"/>
</dbReference>
<dbReference type="Pfam" id="PF18029">
    <property type="entry name" value="Glyoxalase_6"/>
    <property type="match status" value="1"/>
</dbReference>
<organism evidence="3 4">
    <name type="scientific">Paractinoplanes rhizophilus</name>
    <dbReference type="NCBI Taxonomy" id="1416877"/>
    <lineage>
        <taxon>Bacteria</taxon>
        <taxon>Bacillati</taxon>
        <taxon>Actinomycetota</taxon>
        <taxon>Actinomycetes</taxon>
        <taxon>Micromonosporales</taxon>
        <taxon>Micromonosporaceae</taxon>
        <taxon>Paractinoplanes</taxon>
    </lineage>
</organism>
<dbReference type="InterPro" id="IPR041581">
    <property type="entry name" value="Glyoxalase_6"/>
</dbReference>
<name>A0ABW2HYN3_9ACTN</name>
<reference evidence="4" key="1">
    <citation type="journal article" date="2019" name="Int. J. Syst. Evol. Microbiol.">
        <title>The Global Catalogue of Microorganisms (GCM) 10K type strain sequencing project: providing services to taxonomists for standard genome sequencing and annotation.</title>
        <authorList>
            <consortium name="The Broad Institute Genomics Platform"/>
            <consortium name="The Broad Institute Genome Sequencing Center for Infectious Disease"/>
            <person name="Wu L."/>
            <person name="Ma J."/>
        </authorList>
    </citation>
    <scope>NUCLEOTIDE SEQUENCE [LARGE SCALE GENOMIC DNA]</scope>
    <source>
        <strain evidence="4">XZYJT-10</strain>
    </source>
</reference>
<dbReference type="EMBL" id="JBHTBJ010000024">
    <property type="protein sequence ID" value="MFC7277650.1"/>
    <property type="molecule type" value="Genomic_DNA"/>
</dbReference>
<comment type="caution">
    <text evidence="3">The sequence shown here is derived from an EMBL/GenBank/DDBJ whole genome shotgun (WGS) entry which is preliminary data.</text>
</comment>
<dbReference type="SUPFAM" id="SSF54593">
    <property type="entry name" value="Glyoxalase/Bleomycin resistance protein/Dihydroxybiphenyl dioxygenase"/>
    <property type="match status" value="1"/>
</dbReference>
<dbReference type="PANTHER" id="PTHR35908:SF1">
    <property type="entry name" value="CONSERVED PROTEIN"/>
    <property type="match status" value="1"/>
</dbReference>
<dbReference type="RefSeq" id="WP_378973505.1">
    <property type="nucleotide sequence ID" value="NZ_JBHTBJ010000024.1"/>
</dbReference>
<sequence length="139" mass="15623">MTAYPKLLQIVLDGTDVRRLAEFYRKLFGLEYRPGDEPPAAGEPDERGQDWLVLQNPNGGPQLAFQQVDSLTPTTWPDQAVPQQLHLDTVVDSKPDLDKQHERALALGAKLRYDRSDDPDEPLRVYADPAGHPFCIFVA</sequence>
<proteinExistence type="predicted"/>
<keyword evidence="4" id="KW-1185">Reference proteome</keyword>
<gene>
    <name evidence="3" type="ORF">ACFQS1_26970</name>
</gene>
<dbReference type="InterPro" id="IPR029068">
    <property type="entry name" value="Glyas_Bleomycin-R_OHBP_Dase"/>
</dbReference>
<evidence type="ECO:0000313" key="4">
    <source>
        <dbReference type="Proteomes" id="UP001596548"/>
    </source>
</evidence>
<dbReference type="PANTHER" id="PTHR35908">
    <property type="entry name" value="HYPOTHETICAL FUSION PROTEIN"/>
    <property type="match status" value="1"/>
</dbReference>
<feature type="domain" description="VOC" evidence="2">
    <location>
        <begin position="6"/>
        <end position="139"/>
    </location>
</feature>
<accession>A0ABW2HYN3</accession>
<evidence type="ECO:0000256" key="1">
    <source>
        <dbReference type="SAM" id="MobiDB-lite"/>
    </source>
</evidence>
<dbReference type="Gene3D" id="3.10.180.10">
    <property type="entry name" value="2,3-Dihydroxybiphenyl 1,2-Dioxygenase, domain 1"/>
    <property type="match status" value="1"/>
</dbReference>
<protein>
    <submittedName>
        <fullName evidence="3">VOC family protein</fullName>
    </submittedName>
</protein>
<evidence type="ECO:0000313" key="3">
    <source>
        <dbReference type="EMBL" id="MFC7277650.1"/>
    </source>
</evidence>
<evidence type="ECO:0000259" key="2">
    <source>
        <dbReference type="PROSITE" id="PS51819"/>
    </source>
</evidence>
<feature type="region of interest" description="Disordered" evidence="1">
    <location>
        <begin position="33"/>
        <end position="56"/>
    </location>
</feature>